<reference evidence="3 4" key="1">
    <citation type="journal article" date="2015" name="G3 (Bethesda)">
        <title>Insights into Ongoing Evolution of the Hexachlorocyclohexane Catabolic Pathway from Comparative Genomics of Ten Sphingomonadaceae Strains.</title>
        <authorList>
            <person name="Pearce S.L."/>
            <person name="Oakeshott J.G."/>
            <person name="Pandey G."/>
        </authorList>
    </citation>
    <scope>NUCLEOTIDE SEQUENCE [LARGE SCALE GENOMIC DNA]</scope>
    <source>
        <strain evidence="3 4">LL01</strain>
    </source>
</reference>
<dbReference type="Proteomes" id="UP000052232">
    <property type="component" value="Unassembled WGS sequence"/>
</dbReference>
<name>A0A0J7XNK2_9SPHN</name>
<dbReference type="InterPro" id="IPR023210">
    <property type="entry name" value="NADP_OxRdtase_dom"/>
</dbReference>
<dbReference type="Pfam" id="PF00248">
    <property type="entry name" value="Aldo_ket_red"/>
    <property type="match status" value="1"/>
</dbReference>
<dbReference type="GO" id="GO:0005829">
    <property type="term" value="C:cytosol"/>
    <property type="evidence" value="ECO:0007669"/>
    <property type="project" value="UniProtKB-ARBA"/>
</dbReference>
<dbReference type="InterPro" id="IPR036812">
    <property type="entry name" value="NAD(P)_OxRdtase_dom_sf"/>
</dbReference>
<dbReference type="AlphaFoldDB" id="A0A0J7XNK2"/>
<dbReference type="CDD" id="cd19091">
    <property type="entry name" value="AKR_PsAKR"/>
    <property type="match status" value="1"/>
</dbReference>
<dbReference type="SUPFAM" id="SSF51430">
    <property type="entry name" value="NAD(P)-linked oxidoreductase"/>
    <property type="match status" value="1"/>
</dbReference>
<evidence type="ECO:0000259" key="2">
    <source>
        <dbReference type="Pfam" id="PF00248"/>
    </source>
</evidence>
<evidence type="ECO:0000313" key="3">
    <source>
        <dbReference type="EMBL" id="KMS53257.1"/>
    </source>
</evidence>
<keyword evidence="4" id="KW-1185">Reference proteome</keyword>
<accession>A0A0J7XNK2</accession>
<dbReference type="GO" id="GO:0016491">
    <property type="term" value="F:oxidoreductase activity"/>
    <property type="evidence" value="ECO:0007669"/>
    <property type="project" value="UniProtKB-KW"/>
</dbReference>
<keyword evidence="1" id="KW-0560">Oxidoreductase</keyword>
<dbReference type="FunFam" id="3.20.20.100:FF:000004">
    <property type="entry name" value="Oxidoreductase, aldo/keto reductase"/>
    <property type="match status" value="1"/>
</dbReference>
<sequence>MERRFLGRSGLSVSVLGFGAMTFSDGDGRYGGVGATRGADAVRQVDMCLDAGVTLFDTADVYAAGRSEEILGEALGARRQHVVVATKAFGRMGSNDHDTGLSRRHLIAACEASLKRLGTDWIDLYQVHSFDALVPLEETLRALDDLVTAGKVRYAGCSNYAGWQLMKAQAVAREQGYERYVGQQIQYSLMVRDAEQELLPCGVDQGVGALIWSPLAQGYLSGKFRADTGGATRLQQSGRLKAYDTATGTAVLDTIDAIVAARGGVSHSQVALNWLLRRPGVSSILVGARTDVQLADNLAAAQWSLTEAEMEALDRASQAPMHYPNSHHRIFTHERNPQLFAHYKTGE</sequence>
<dbReference type="PANTHER" id="PTHR43364">
    <property type="entry name" value="NADH-SPECIFIC METHYLGLYOXAL REDUCTASE-RELATED"/>
    <property type="match status" value="1"/>
</dbReference>
<evidence type="ECO:0000313" key="4">
    <source>
        <dbReference type="Proteomes" id="UP000052232"/>
    </source>
</evidence>
<dbReference type="Gene3D" id="3.20.20.100">
    <property type="entry name" value="NADP-dependent oxidoreductase domain"/>
    <property type="match status" value="1"/>
</dbReference>
<proteinExistence type="predicted"/>
<dbReference type="EMBL" id="JACT01000005">
    <property type="protein sequence ID" value="KMS53257.1"/>
    <property type="molecule type" value="Genomic_DNA"/>
</dbReference>
<dbReference type="PATRIC" id="fig|1420583.3.peg.3815"/>
<dbReference type="STRING" id="1420583.V473_20030"/>
<dbReference type="RefSeq" id="WP_066608371.1">
    <property type="nucleotide sequence ID" value="NZ_KQ130436.1"/>
</dbReference>
<evidence type="ECO:0000256" key="1">
    <source>
        <dbReference type="ARBA" id="ARBA00023002"/>
    </source>
</evidence>
<feature type="domain" description="NADP-dependent oxidoreductase" evidence="2">
    <location>
        <begin position="16"/>
        <end position="316"/>
    </location>
</feature>
<dbReference type="PANTHER" id="PTHR43364:SF18">
    <property type="entry name" value="OXIDOREDUCTASE"/>
    <property type="match status" value="1"/>
</dbReference>
<comment type="caution">
    <text evidence="3">The sequence shown here is derived from an EMBL/GenBank/DDBJ whole genome shotgun (WGS) entry which is preliminary data.</text>
</comment>
<gene>
    <name evidence="3" type="ORF">V473_20030</name>
</gene>
<dbReference type="InterPro" id="IPR050523">
    <property type="entry name" value="AKR_Detox_Biosynth"/>
</dbReference>
<protein>
    <submittedName>
        <fullName evidence="3">Aldo/keto reductase</fullName>
    </submittedName>
</protein>
<organism evidence="3 4">
    <name type="scientific">Sphingobium cupriresistens LL01</name>
    <dbReference type="NCBI Taxonomy" id="1420583"/>
    <lineage>
        <taxon>Bacteria</taxon>
        <taxon>Pseudomonadati</taxon>
        <taxon>Pseudomonadota</taxon>
        <taxon>Alphaproteobacteria</taxon>
        <taxon>Sphingomonadales</taxon>
        <taxon>Sphingomonadaceae</taxon>
        <taxon>Sphingobium</taxon>
    </lineage>
</organism>